<dbReference type="AlphaFoldDB" id="A0AAF1B0V7"/>
<reference evidence="2" key="2">
    <citation type="submission" date="2022-03" db="EMBL/GenBank/DDBJ databases">
        <title>Draft title - Genomic analysis of global carrot germplasm unveils the trajectory of domestication and the origin of high carotenoid orange carrot.</title>
        <authorList>
            <person name="Iorizzo M."/>
            <person name="Ellison S."/>
            <person name="Senalik D."/>
            <person name="Macko-Podgorni A."/>
            <person name="Grzebelus D."/>
            <person name="Bostan H."/>
            <person name="Rolling W."/>
            <person name="Curaba J."/>
            <person name="Simon P."/>
        </authorList>
    </citation>
    <scope>NUCLEOTIDE SEQUENCE</scope>
    <source>
        <tissue evidence="2">Leaf</tissue>
    </source>
</reference>
<feature type="domain" description="F-box" evidence="1">
    <location>
        <begin position="17"/>
        <end position="70"/>
    </location>
</feature>
<protein>
    <recommendedName>
        <fullName evidence="1">F-box domain-containing protein</fullName>
    </recommendedName>
</protein>
<proteinExistence type="predicted"/>
<accession>A0AAF1B0V7</accession>
<dbReference type="Gene3D" id="1.20.1280.50">
    <property type="match status" value="1"/>
</dbReference>
<sequence length="426" mass="48701">MASKTKTKRPNCGTAAVDRLGNLPRSLIELILKHLPVHDVARMSILSKTWRDVWVMHPHLVLDELFFKQLVSKKVSKKDKLAQVSQVSRTISNILLVHTGPILKFHLFIPRDLPLHQCVDVDFWIKNISNAVRKLELFNKPFTAYKIPLYLFSCSELTHLHLTKCILNPPHRFGGFCNLISVKLEDIVITADMSFGTQLKTLELEGCAGIKHLGCHFDNNNVLTRLVILYSEEIDLGWFECIQKVETLMLKAVSNSRNERISFNKLVANMPRINALVLDDFFLESLEPGATVLERPITTLRLLFLVRVRSEYLVHVQYLIRCSPNLLHLDINLENGVNSSDNMEAPDFMVSSAHMILDKLKVVEMHGIVGSKAEFQLIKFLLASTPWLRRIELYKDTTVDPKGELRILQELLQIPRASTSSKIIWK</sequence>
<reference evidence="2" key="1">
    <citation type="journal article" date="2016" name="Nat. Genet.">
        <title>A high-quality carrot genome assembly provides new insights into carotenoid accumulation and asterid genome evolution.</title>
        <authorList>
            <person name="Iorizzo M."/>
            <person name="Ellison S."/>
            <person name="Senalik D."/>
            <person name="Zeng P."/>
            <person name="Satapoomin P."/>
            <person name="Huang J."/>
            <person name="Bowman M."/>
            <person name="Iovene M."/>
            <person name="Sanseverino W."/>
            <person name="Cavagnaro P."/>
            <person name="Yildiz M."/>
            <person name="Macko-Podgorni A."/>
            <person name="Moranska E."/>
            <person name="Grzebelus E."/>
            <person name="Grzebelus D."/>
            <person name="Ashrafi H."/>
            <person name="Zheng Z."/>
            <person name="Cheng S."/>
            <person name="Spooner D."/>
            <person name="Van Deynze A."/>
            <person name="Simon P."/>
        </authorList>
    </citation>
    <scope>NUCLEOTIDE SEQUENCE</scope>
    <source>
        <tissue evidence="2">Leaf</tissue>
    </source>
</reference>
<dbReference type="PANTHER" id="PTHR31639">
    <property type="entry name" value="F-BOX PROTEIN-LIKE"/>
    <property type="match status" value="1"/>
</dbReference>
<dbReference type="InterPro" id="IPR032675">
    <property type="entry name" value="LRR_dom_sf"/>
</dbReference>
<dbReference type="SMART" id="SM00579">
    <property type="entry name" value="FBD"/>
    <property type="match status" value="1"/>
</dbReference>
<dbReference type="Gene3D" id="3.80.10.10">
    <property type="entry name" value="Ribonuclease Inhibitor"/>
    <property type="match status" value="1"/>
</dbReference>
<dbReference type="Proteomes" id="UP000077755">
    <property type="component" value="Chromosome 5"/>
</dbReference>
<dbReference type="SUPFAM" id="SSF52058">
    <property type="entry name" value="L domain-like"/>
    <property type="match status" value="1"/>
</dbReference>
<dbReference type="PROSITE" id="PS50181">
    <property type="entry name" value="FBOX"/>
    <property type="match status" value="1"/>
</dbReference>
<dbReference type="InterPro" id="IPR001810">
    <property type="entry name" value="F-box_dom"/>
</dbReference>
<dbReference type="PANTHER" id="PTHR31639:SF333">
    <property type="entry name" value="F-BOX DOMAIN, FBD DOMAIN, LEUCINE-RICH REPEAT DOMAIN, L DOMAIN-LIKE PROTEIN-RELATED"/>
    <property type="match status" value="1"/>
</dbReference>
<dbReference type="SUPFAM" id="SSF81383">
    <property type="entry name" value="F-box domain"/>
    <property type="match status" value="1"/>
</dbReference>
<evidence type="ECO:0000313" key="2">
    <source>
        <dbReference type="EMBL" id="WOG99811.1"/>
    </source>
</evidence>
<dbReference type="Pfam" id="PF23622">
    <property type="entry name" value="LRR_At1g61320_AtMIF1"/>
    <property type="match status" value="1"/>
</dbReference>
<dbReference type="Pfam" id="PF00646">
    <property type="entry name" value="F-box"/>
    <property type="match status" value="1"/>
</dbReference>
<dbReference type="KEGG" id="dcr:108219823"/>
<organism evidence="2 3">
    <name type="scientific">Daucus carota subsp. sativus</name>
    <name type="common">Carrot</name>
    <dbReference type="NCBI Taxonomy" id="79200"/>
    <lineage>
        <taxon>Eukaryota</taxon>
        <taxon>Viridiplantae</taxon>
        <taxon>Streptophyta</taxon>
        <taxon>Embryophyta</taxon>
        <taxon>Tracheophyta</taxon>
        <taxon>Spermatophyta</taxon>
        <taxon>Magnoliopsida</taxon>
        <taxon>eudicotyledons</taxon>
        <taxon>Gunneridae</taxon>
        <taxon>Pentapetalae</taxon>
        <taxon>asterids</taxon>
        <taxon>campanulids</taxon>
        <taxon>Apiales</taxon>
        <taxon>Apiaceae</taxon>
        <taxon>Apioideae</taxon>
        <taxon>Scandiceae</taxon>
        <taxon>Daucinae</taxon>
        <taxon>Daucus</taxon>
        <taxon>Daucus sect. Daucus</taxon>
    </lineage>
</organism>
<gene>
    <name evidence="2" type="ORF">DCAR_0519167</name>
</gene>
<dbReference type="SMART" id="SM00256">
    <property type="entry name" value="FBOX"/>
    <property type="match status" value="1"/>
</dbReference>
<evidence type="ECO:0000259" key="1">
    <source>
        <dbReference type="PROSITE" id="PS50181"/>
    </source>
</evidence>
<name>A0AAF1B0V7_DAUCS</name>
<dbReference type="InterPro" id="IPR055357">
    <property type="entry name" value="LRR_At1g61320_AtMIF1"/>
</dbReference>
<dbReference type="InterPro" id="IPR036047">
    <property type="entry name" value="F-box-like_dom_sf"/>
</dbReference>
<dbReference type="InterPro" id="IPR006566">
    <property type="entry name" value="FBD"/>
</dbReference>
<dbReference type="EMBL" id="CP093347">
    <property type="protein sequence ID" value="WOG99811.1"/>
    <property type="molecule type" value="Genomic_DNA"/>
</dbReference>
<evidence type="ECO:0000313" key="3">
    <source>
        <dbReference type="Proteomes" id="UP000077755"/>
    </source>
</evidence>
<keyword evidence="3" id="KW-1185">Reference proteome</keyword>